<dbReference type="GeneID" id="105231200"/>
<accession>A0A034WR68</accession>
<dbReference type="InterPro" id="IPR036846">
    <property type="entry name" value="GM2-AP_sf"/>
</dbReference>
<feature type="signal peptide" evidence="2">
    <location>
        <begin position="1"/>
        <end position="21"/>
    </location>
</feature>
<feature type="chain" id="PRO_5044537632" evidence="2">
    <location>
        <begin position="22"/>
        <end position="170"/>
    </location>
</feature>
<sequence>MVAINSLIILIFSIAFEGALACNGYKARIVKAENCAGPDAIVMLDEAFAVKLNKKCEIVPTGCVTNKAFNTAVSKFKVQKDGVVLKEGKLDLCSAAEHVPNEAKDMLKLFGAPSSCPVPAEKICANDHRVDLSKYKAMLSMAKGNIIIDSDITHDTGKSCFHVELEISKS</sequence>
<dbReference type="Gene3D" id="2.70.220.10">
    <property type="entry name" value="Ganglioside GM2 activator"/>
    <property type="match status" value="1"/>
</dbReference>
<dbReference type="Proteomes" id="UP001652620">
    <property type="component" value="Chromosome 1"/>
</dbReference>
<dbReference type="EMBL" id="GAKP01002729">
    <property type="protein sequence ID" value="JAC56223.1"/>
    <property type="molecule type" value="Transcribed_RNA"/>
</dbReference>
<dbReference type="AlphaFoldDB" id="A0A034WR68"/>
<dbReference type="OMA" id="KICANDH"/>
<protein>
    <submittedName>
        <fullName evidence="5">Uncharacterized protein LOC105231200</fullName>
    </submittedName>
</protein>
<evidence type="ECO:0000313" key="3">
    <source>
        <dbReference type="EMBL" id="JAC56223.1"/>
    </source>
</evidence>
<dbReference type="RefSeq" id="XP_011210668.1">
    <property type="nucleotide sequence ID" value="XM_011212366.3"/>
</dbReference>
<dbReference type="OrthoDB" id="8184313at2759"/>
<organism evidence="3">
    <name type="scientific">Bactrocera dorsalis</name>
    <name type="common">Oriental fruit fly</name>
    <name type="synonym">Dacus dorsalis</name>
    <dbReference type="NCBI Taxonomy" id="27457"/>
    <lineage>
        <taxon>Eukaryota</taxon>
        <taxon>Metazoa</taxon>
        <taxon>Ecdysozoa</taxon>
        <taxon>Arthropoda</taxon>
        <taxon>Hexapoda</taxon>
        <taxon>Insecta</taxon>
        <taxon>Pterygota</taxon>
        <taxon>Neoptera</taxon>
        <taxon>Endopterygota</taxon>
        <taxon>Diptera</taxon>
        <taxon>Brachycera</taxon>
        <taxon>Muscomorpha</taxon>
        <taxon>Tephritoidea</taxon>
        <taxon>Tephritidae</taxon>
        <taxon>Bactrocera</taxon>
        <taxon>Bactrocera</taxon>
    </lineage>
</organism>
<proteinExistence type="predicted"/>
<evidence type="ECO:0000256" key="2">
    <source>
        <dbReference type="SAM" id="SignalP"/>
    </source>
</evidence>
<name>A0A034WR68_BACDO</name>
<reference evidence="5" key="2">
    <citation type="submission" date="2025-04" db="UniProtKB">
        <authorList>
            <consortium name="RefSeq"/>
        </authorList>
    </citation>
    <scope>IDENTIFICATION</scope>
    <source>
        <strain evidence="5">Punador</strain>
    </source>
</reference>
<gene>
    <name evidence="5" type="primary">LOC105231200</name>
</gene>
<evidence type="ECO:0000313" key="4">
    <source>
        <dbReference type="Proteomes" id="UP001652620"/>
    </source>
</evidence>
<keyword evidence="1 2" id="KW-0732">Signal</keyword>
<reference evidence="3" key="1">
    <citation type="journal article" date="2014" name="BMC Genomics">
        <title>Characterizing the developmental transcriptome of the oriental fruit fly, Bactrocera dorsalis (Diptera: Tephritidae) through comparative genomic analysis with Drosophila melanogaster utilizing modENCODE datasets.</title>
        <authorList>
            <person name="Geib S.M."/>
            <person name="Calla B."/>
            <person name="Hall B."/>
            <person name="Hou S."/>
            <person name="Manoukis N.C."/>
        </authorList>
    </citation>
    <scope>NUCLEOTIDE SEQUENCE</scope>
    <source>
        <strain evidence="3">Punador</strain>
    </source>
</reference>
<dbReference type="KEGG" id="bdr:105231200"/>
<evidence type="ECO:0000256" key="1">
    <source>
        <dbReference type="ARBA" id="ARBA00022729"/>
    </source>
</evidence>
<reference evidence="4" key="3">
    <citation type="submission" date="2025-05" db="UniProtKB">
        <authorList>
            <consortium name="RefSeq"/>
        </authorList>
    </citation>
    <scope>NUCLEOTIDE SEQUENCE [LARGE SCALE GENOMIC DNA]</scope>
</reference>
<keyword evidence="4" id="KW-1185">Reference proteome</keyword>
<evidence type="ECO:0000313" key="5">
    <source>
        <dbReference type="RefSeq" id="XP_011210668.1"/>
    </source>
</evidence>